<dbReference type="EMBL" id="JARK01001437">
    <property type="protein sequence ID" value="EYC02151.1"/>
    <property type="molecule type" value="Genomic_DNA"/>
</dbReference>
<comment type="caution">
    <text evidence="1">The sequence shown here is derived from an EMBL/GenBank/DDBJ whole genome shotgun (WGS) entry which is preliminary data.</text>
</comment>
<dbReference type="Proteomes" id="UP000024635">
    <property type="component" value="Unassembled WGS sequence"/>
</dbReference>
<reference evidence="2" key="1">
    <citation type="journal article" date="2015" name="Nat. Genet.">
        <title>The genome and transcriptome of the zoonotic hookworm Ancylostoma ceylanicum identify infection-specific gene families.</title>
        <authorList>
            <person name="Schwarz E.M."/>
            <person name="Hu Y."/>
            <person name="Antoshechkin I."/>
            <person name="Miller M.M."/>
            <person name="Sternberg P.W."/>
            <person name="Aroian R.V."/>
        </authorList>
    </citation>
    <scope>NUCLEOTIDE SEQUENCE</scope>
    <source>
        <strain evidence="2">HY135</strain>
    </source>
</reference>
<protein>
    <submittedName>
        <fullName evidence="1">Uncharacterized protein</fullName>
    </submittedName>
</protein>
<evidence type="ECO:0000313" key="2">
    <source>
        <dbReference type="Proteomes" id="UP000024635"/>
    </source>
</evidence>
<accession>A0A016THF7</accession>
<organism evidence="1 2">
    <name type="scientific">Ancylostoma ceylanicum</name>
    <dbReference type="NCBI Taxonomy" id="53326"/>
    <lineage>
        <taxon>Eukaryota</taxon>
        <taxon>Metazoa</taxon>
        <taxon>Ecdysozoa</taxon>
        <taxon>Nematoda</taxon>
        <taxon>Chromadorea</taxon>
        <taxon>Rhabditida</taxon>
        <taxon>Rhabditina</taxon>
        <taxon>Rhabditomorpha</taxon>
        <taxon>Strongyloidea</taxon>
        <taxon>Ancylostomatidae</taxon>
        <taxon>Ancylostomatinae</taxon>
        <taxon>Ancylostoma</taxon>
    </lineage>
</organism>
<name>A0A016THF7_9BILA</name>
<proteinExistence type="predicted"/>
<keyword evidence="2" id="KW-1185">Reference proteome</keyword>
<sequence>MEELIIRRSPYIRLGLRHRRCASRRRRLAATHARWPRPQIRDSNLISRCQPSHTSATTLDVDLRPSAAPFVPFSPVPRCSSSFSYYPRKGPASMTLDVKPDGDDYEYELSDIEIQQIKVCPRHAIVFCLSCSMAVTSIAVMRTKTTAG</sequence>
<gene>
    <name evidence="1" type="primary">Acey_s0101.g3335</name>
    <name evidence="1" type="ORF">Y032_0101g3335</name>
</gene>
<dbReference type="AlphaFoldDB" id="A0A016THF7"/>
<evidence type="ECO:0000313" key="1">
    <source>
        <dbReference type="EMBL" id="EYC02151.1"/>
    </source>
</evidence>